<feature type="transmembrane region" description="Helical" evidence="1">
    <location>
        <begin position="236"/>
        <end position="259"/>
    </location>
</feature>
<accession>A0ABZ2LSB5</accession>
<feature type="transmembrane region" description="Helical" evidence="1">
    <location>
        <begin position="266"/>
        <end position="286"/>
    </location>
</feature>
<reference evidence="2 3" key="1">
    <citation type="submission" date="2021-12" db="EMBL/GenBank/DDBJ databases">
        <title>Discovery of the Pendulisporaceae a myxobacterial family with distinct sporulation behavior and unique specialized metabolism.</title>
        <authorList>
            <person name="Garcia R."/>
            <person name="Popoff A."/>
            <person name="Bader C.D."/>
            <person name="Loehr J."/>
            <person name="Walesch S."/>
            <person name="Walt C."/>
            <person name="Boldt J."/>
            <person name="Bunk B."/>
            <person name="Haeckl F.J.F.P.J."/>
            <person name="Gunesch A.P."/>
            <person name="Birkelbach J."/>
            <person name="Nuebel U."/>
            <person name="Pietschmann T."/>
            <person name="Bach T."/>
            <person name="Mueller R."/>
        </authorList>
    </citation>
    <scope>NUCLEOTIDE SEQUENCE [LARGE SCALE GENOMIC DNA]</scope>
    <source>
        <strain evidence="2 3">MSr11954</strain>
    </source>
</reference>
<feature type="transmembrane region" description="Helical" evidence="1">
    <location>
        <begin position="292"/>
        <end position="318"/>
    </location>
</feature>
<evidence type="ECO:0000313" key="3">
    <source>
        <dbReference type="Proteomes" id="UP001370348"/>
    </source>
</evidence>
<dbReference type="RefSeq" id="WP_394822846.1">
    <property type="nucleotide sequence ID" value="NZ_CP089984.1"/>
</dbReference>
<proteinExistence type="predicted"/>
<feature type="transmembrane region" description="Helical" evidence="1">
    <location>
        <begin position="20"/>
        <end position="39"/>
    </location>
</feature>
<gene>
    <name evidence="2" type="ORF">LZC94_35950</name>
</gene>
<feature type="transmembrane region" description="Helical" evidence="1">
    <location>
        <begin position="102"/>
        <end position="123"/>
    </location>
</feature>
<keyword evidence="1" id="KW-0812">Transmembrane</keyword>
<dbReference type="Proteomes" id="UP001370348">
    <property type="component" value="Chromosome"/>
</dbReference>
<keyword evidence="1" id="KW-0472">Membrane</keyword>
<evidence type="ECO:0000313" key="2">
    <source>
        <dbReference type="EMBL" id="WXB13225.1"/>
    </source>
</evidence>
<name>A0ABZ2LSB5_9BACT</name>
<keyword evidence="3" id="KW-1185">Reference proteome</keyword>
<organism evidence="2 3">
    <name type="scientific">Pendulispora albinea</name>
    <dbReference type="NCBI Taxonomy" id="2741071"/>
    <lineage>
        <taxon>Bacteria</taxon>
        <taxon>Pseudomonadati</taxon>
        <taxon>Myxococcota</taxon>
        <taxon>Myxococcia</taxon>
        <taxon>Myxococcales</taxon>
        <taxon>Sorangiineae</taxon>
        <taxon>Pendulisporaceae</taxon>
        <taxon>Pendulispora</taxon>
    </lineage>
</organism>
<sequence>MGRPALPANVAIRLATRDAVAFSIGLALLGLGAGAVRVLPWALDSTVPWAVVFPFARSVAMLALEAAFFLGWPLGWALAAQRFVSVGEARVFALLGETPARTTLRLVPSGVAFAAVLAVLSFAGGRDANAPGRVLSELVAEGRASCITATAPTAITVPFLRASWLCAPDRAPRLLAPSPVGNLVVNAGDAHIAEDLRRIDLDDARFVLGPTANVHVGSMQIRGLPAWGQSSKLPPWLRAILVVLSAFEAAALIVFLLLSRRVRGRAVALAVAASGPLAALGSLRWLERTVGPSLLLFTLLPLATLTAILCTAWLAACLPRKRATASK</sequence>
<dbReference type="EMBL" id="CP089984">
    <property type="protein sequence ID" value="WXB13225.1"/>
    <property type="molecule type" value="Genomic_DNA"/>
</dbReference>
<evidence type="ECO:0000256" key="1">
    <source>
        <dbReference type="SAM" id="Phobius"/>
    </source>
</evidence>
<feature type="transmembrane region" description="Helical" evidence="1">
    <location>
        <begin position="59"/>
        <end position="81"/>
    </location>
</feature>
<keyword evidence="1" id="KW-1133">Transmembrane helix</keyword>
<protein>
    <submittedName>
        <fullName evidence="2">Uncharacterized protein</fullName>
    </submittedName>
</protein>